<dbReference type="Proteomes" id="UP000183315">
    <property type="component" value="Unassembled WGS sequence"/>
</dbReference>
<sequence length="586" mass="62772">MARHSGSRPERRHILRWVAVALAAAFVCVGVLLAVDALTLLSAKNSLTEHAAGAREALDERDVSALAVEVAALDESAQKFAAATDGPVWWIAAHTPWLSNQARPLMAAGSAVETIASDALAPLVQMGELDALAVPGFEDGRIDPYVLEPYREPVSQAAATLATQTAAIAAIDLAGTVDWISEPIMDLEQQLGEVRDLAQGGYVATELLPAMLGGEGQRTYLVMVQNNAEPRATGGIPGAVIKMTVDEGRIAMVTYVPGGSMTDRDGVGGLTEEEERIFTRRMEVFPQDVNFTPEYPRAAEMMTRFWANEFGEDVDGVISVDPVALGWMLQGAPAVEIGPFTITSKNLARVMLKESYLEFPEPKDQDAFFAEAAAELFGRIASGEGTALEGVERAIKKGRFMVWSRDDAEQDLLATTQIAGAFLEREDALGIFINDGSGSKIGWYIDSETTVTNRLCTDGTLDGQTVEITYTHAFDGDVADLPWYVSGGDVYVPAGEFHANVMVFPPVGAGVAQFSRDGEPGEIGAEMYERRGVATARISLTPGQSTTLRFEIAASEEGLTPPSVIETPGPKPDVYIKGADEFSDDC</sequence>
<reference evidence="2" key="1">
    <citation type="submission" date="2016-10" db="EMBL/GenBank/DDBJ databases">
        <authorList>
            <person name="Varghese N."/>
        </authorList>
    </citation>
    <scope>NUCLEOTIDE SEQUENCE [LARGE SCALE GENOMIC DNA]</scope>
    <source>
        <strain evidence="2">DSM 24868</strain>
    </source>
</reference>
<evidence type="ECO:0008006" key="3">
    <source>
        <dbReference type="Google" id="ProtNLM"/>
    </source>
</evidence>
<dbReference type="Pfam" id="PF13196">
    <property type="entry name" value="DUF4012"/>
    <property type="match status" value="1"/>
</dbReference>
<evidence type="ECO:0000313" key="1">
    <source>
        <dbReference type="EMBL" id="SEJ40558.1"/>
    </source>
</evidence>
<evidence type="ECO:0000313" key="2">
    <source>
        <dbReference type="Proteomes" id="UP000183315"/>
    </source>
</evidence>
<proteinExistence type="predicted"/>
<accession>A0A1H6YGX1</accession>
<gene>
    <name evidence="1" type="ORF">SAMN05421637_1739</name>
</gene>
<organism evidence="1 2">
    <name type="scientific">Demequina mangrovi</name>
    <dbReference type="NCBI Taxonomy" id="1043493"/>
    <lineage>
        <taxon>Bacteria</taxon>
        <taxon>Bacillati</taxon>
        <taxon>Actinomycetota</taxon>
        <taxon>Actinomycetes</taxon>
        <taxon>Micrococcales</taxon>
        <taxon>Demequinaceae</taxon>
        <taxon>Demequina</taxon>
    </lineage>
</organism>
<keyword evidence="2" id="KW-1185">Reference proteome</keyword>
<name>A0A1H6YGX1_9MICO</name>
<dbReference type="EMBL" id="FNZI01000003">
    <property type="protein sequence ID" value="SEJ40558.1"/>
    <property type="molecule type" value="Genomic_DNA"/>
</dbReference>
<dbReference type="OrthoDB" id="3203519at2"/>
<dbReference type="AlphaFoldDB" id="A0A1H6YGX1"/>
<dbReference type="eggNOG" id="COG2959">
    <property type="taxonomic scope" value="Bacteria"/>
</dbReference>
<dbReference type="RefSeq" id="WP_042213574.1">
    <property type="nucleotide sequence ID" value="NZ_BBLU01000004.1"/>
</dbReference>
<protein>
    <recommendedName>
        <fullName evidence="3">DUF4012 domain-containing protein</fullName>
    </recommendedName>
</protein>
<dbReference type="InterPro" id="IPR025101">
    <property type="entry name" value="DUF4012"/>
</dbReference>
<dbReference type="STRING" id="1043493.SAMN05421637_1739"/>